<protein>
    <submittedName>
        <fullName evidence="2">DinB family protein</fullName>
    </submittedName>
</protein>
<dbReference type="InterPro" id="IPR034660">
    <property type="entry name" value="DinB/YfiT-like"/>
</dbReference>
<accession>A0AAJ2KTL5</accession>
<dbReference type="InterPro" id="IPR024775">
    <property type="entry name" value="DinB-like"/>
</dbReference>
<dbReference type="SUPFAM" id="SSF109854">
    <property type="entry name" value="DinB/YfiT-like putative metalloenzymes"/>
    <property type="match status" value="1"/>
</dbReference>
<dbReference type="EMBL" id="JAWJAY010000001">
    <property type="protein sequence ID" value="MDV2884787.1"/>
    <property type="molecule type" value="Genomic_DNA"/>
</dbReference>
<sequence>MHDDKAYVLAHYVHSIEFVQSLEHLTDQEWRTAISSGKWTVAEIVGHLIPWDQFVIDKRLPYLFTNKPLLIGPDAHAINEQSASLSRRQSKQTTISQFISTRTHLHNNVQEIANEYWKTSFIIGTSTLTLNDYLIGLIQHDLHHFEQIRSALNKY</sequence>
<dbReference type="Pfam" id="PF12867">
    <property type="entry name" value="DinB_2"/>
    <property type="match status" value="1"/>
</dbReference>
<feature type="domain" description="DinB-like" evidence="1">
    <location>
        <begin position="18"/>
        <end position="148"/>
    </location>
</feature>
<proteinExistence type="predicted"/>
<dbReference type="AlphaFoldDB" id="A0AAJ2KTL5"/>
<dbReference type="RefSeq" id="WP_323466235.1">
    <property type="nucleotide sequence ID" value="NZ_CP144224.1"/>
</dbReference>
<evidence type="ECO:0000313" key="3">
    <source>
        <dbReference type="Proteomes" id="UP001285636"/>
    </source>
</evidence>
<evidence type="ECO:0000313" key="2">
    <source>
        <dbReference type="EMBL" id="MDV2884787.1"/>
    </source>
</evidence>
<evidence type="ECO:0000259" key="1">
    <source>
        <dbReference type="Pfam" id="PF12867"/>
    </source>
</evidence>
<dbReference type="Gene3D" id="1.20.120.450">
    <property type="entry name" value="dinb family like domain"/>
    <property type="match status" value="1"/>
</dbReference>
<gene>
    <name evidence="2" type="ORF">RYX45_06330</name>
</gene>
<name>A0AAJ2KTL5_ALKPS</name>
<comment type="caution">
    <text evidence="2">The sequence shown here is derived from an EMBL/GenBank/DDBJ whole genome shotgun (WGS) entry which is preliminary data.</text>
</comment>
<reference evidence="2" key="1">
    <citation type="submission" date="2023-10" db="EMBL/GenBank/DDBJ databases">
        <title>Screening of Alkalihalophilus pseudofirmusBZ-TG-HK211 and Its Alleviation of Salt Stress on Rapeseed Growth.</title>
        <authorList>
            <person name="Zhao B."/>
            <person name="Guo T."/>
        </authorList>
    </citation>
    <scope>NUCLEOTIDE SEQUENCE</scope>
    <source>
        <strain evidence="2">BZ-TG-HK211</strain>
    </source>
</reference>
<organism evidence="2 3">
    <name type="scientific">Alkalihalophilus pseudofirmus</name>
    <name type="common">Bacillus pseudofirmus</name>
    <dbReference type="NCBI Taxonomy" id="79885"/>
    <lineage>
        <taxon>Bacteria</taxon>
        <taxon>Bacillati</taxon>
        <taxon>Bacillota</taxon>
        <taxon>Bacilli</taxon>
        <taxon>Bacillales</taxon>
        <taxon>Bacillaceae</taxon>
        <taxon>Alkalihalophilus</taxon>
    </lineage>
</organism>
<dbReference type="Proteomes" id="UP001285636">
    <property type="component" value="Unassembled WGS sequence"/>
</dbReference>